<dbReference type="InterPro" id="IPR005135">
    <property type="entry name" value="Endo/exonuclease/phosphatase"/>
</dbReference>
<name>A0A2I0TX12_LIMLA</name>
<feature type="domain" description="Endonuclease/exonuclease/phosphatase" evidence="1">
    <location>
        <begin position="32"/>
        <end position="102"/>
    </location>
</feature>
<dbReference type="AlphaFoldDB" id="A0A2I0TX12"/>
<dbReference type="Proteomes" id="UP000233556">
    <property type="component" value="Unassembled WGS sequence"/>
</dbReference>
<dbReference type="Gene3D" id="3.60.10.10">
    <property type="entry name" value="Endonuclease/exonuclease/phosphatase"/>
    <property type="match status" value="1"/>
</dbReference>
<organism evidence="2 3">
    <name type="scientific">Limosa lapponica baueri</name>
    <dbReference type="NCBI Taxonomy" id="1758121"/>
    <lineage>
        <taxon>Eukaryota</taxon>
        <taxon>Metazoa</taxon>
        <taxon>Chordata</taxon>
        <taxon>Craniata</taxon>
        <taxon>Vertebrata</taxon>
        <taxon>Euteleostomi</taxon>
        <taxon>Archelosauria</taxon>
        <taxon>Archosauria</taxon>
        <taxon>Dinosauria</taxon>
        <taxon>Saurischia</taxon>
        <taxon>Theropoda</taxon>
        <taxon>Coelurosauria</taxon>
        <taxon>Aves</taxon>
        <taxon>Neognathae</taxon>
        <taxon>Neoaves</taxon>
        <taxon>Charadriiformes</taxon>
        <taxon>Scolopacidae</taxon>
        <taxon>Limosa</taxon>
    </lineage>
</organism>
<dbReference type="PANTHER" id="PTHR33395">
    <property type="entry name" value="TRANSCRIPTASE, PUTATIVE-RELATED-RELATED"/>
    <property type="match status" value="1"/>
</dbReference>
<dbReference type="EMBL" id="KZ506772">
    <property type="protein sequence ID" value="PKU38346.1"/>
    <property type="molecule type" value="Genomic_DNA"/>
</dbReference>
<dbReference type="PANTHER" id="PTHR33395:SF22">
    <property type="entry name" value="REVERSE TRANSCRIPTASE DOMAIN-CONTAINING PROTEIN"/>
    <property type="match status" value="1"/>
</dbReference>
<proteinExistence type="predicted"/>
<gene>
    <name evidence="2" type="ORF">llap_11353</name>
</gene>
<dbReference type="InterPro" id="IPR036691">
    <property type="entry name" value="Endo/exonu/phosph_ase_sf"/>
</dbReference>
<reference evidence="3" key="1">
    <citation type="submission" date="2017-11" db="EMBL/GenBank/DDBJ databases">
        <authorList>
            <person name="Lima N.C."/>
            <person name="Parody-Merino A.M."/>
            <person name="Battley P.F."/>
            <person name="Fidler A.E."/>
            <person name="Prosdocimi F."/>
        </authorList>
    </citation>
    <scope>NUCLEOTIDE SEQUENCE [LARGE SCALE GENOMIC DNA]</scope>
</reference>
<dbReference type="GO" id="GO:0061343">
    <property type="term" value="P:cell adhesion involved in heart morphogenesis"/>
    <property type="evidence" value="ECO:0007669"/>
    <property type="project" value="TreeGrafter"/>
</dbReference>
<reference evidence="3" key="2">
    <citation type="submission" date="2017-12" db="EMBL/GenBank/DDBJ databases">
        <title>Genome sequence of the Bar-tailed Godwit (Limosa lapponica baueri).</title>
        <authorList>
            <person name="Lima N.C.B."/>
            <person name="Parody-Merino A.M."/>
            <person name="Battley P.F."/>
            <person name="Fidler A.E."/>
            <person name="Prosdocimi F."/>
        </authorList>
    </citation>
    <scope>NUCLEOTIDE SEQUENCE [LARGE SCALE GENOMIC DNA]</scope>
</reference>
<protein>
    <submittedName>
        <fullName evidence="2">Mitochondrial fission process protein 1</fullName>
    </submittedName>
</protein>
<dbReference type="GO" id="GO:0031012">
    <property type="term" value="C:extracellular matrix"/>
    <property type="evidence" value="ECO:0007669"/>
    <property type="project" value="TreeGrafter"/>
</dbReference>
<dbReference type="GO" id="GO:0007508">
    <property type="term" value="P:larval heart development"/>
    <property type="evidence" value="ECO:0007669"/>
    <property type="project" value="TreeGrafter"/>
</dbReference>
<dbReference type="GO" id="GO:0003824">
    <property type="term" value="F:catalytic activity"/>
    <property type="evidence" value="ECO:0007669"/>
    <property type="project" value="InterPro"/>
</dbReference>
<sequence>METPVKYLKGIKRCSSKKVTQPTAQLKCLYTNVCSMGNKQEGLEAIVQQENCDIVAVTETWWDESHDRSVAIDGYTLFRRDGQGRRGRGVALYVREYFDCLGVNDGDDRVECLWVRIRWKSNKADIMVEVCYSPPNQDEEVDEIFYK</sequence>
<keyword evidence="3" id="KW-1185">Reference proteome</keyword>
<evidence type="ECO:0000259" key="1">
    <source>
        <dbReference type="Pfam" id="PF03372"/>
    </source>
</evidence>
<evidence type="ECO:0000313" key="2">
    <source>
        <dbReference type="EMBL" id="PKU38346.1"/>
    </source>
</evidence>
<evidence type="ECO:0000313" key="3">
    <source>
        <dbReference type="Proteomes" id="UP000233556"/>
    </source>
</evidence>
<accession>A0A2I0TX12</accession>
<dbReference type="Pfam" id="PF03372">
    <property type="entry name" value="Exo_endo_phos"/>
    <property type="match status" value="1"/>
</dbReference>
<dbReference type="OrthoDB" id="9393271at2759"/>
<dbReference type="SUPFAM" id="SSF56219">
    <property type="entry name" value="DNase I-like"/>
    <property type="match status" value="1"/>
</dbReference>